<dbReference type="Proteomes" id="UP001218218">
    <property type="component" value="Unassembled WGS sequence"/>
</dbReference>
<evidence type="ECO:0008006" key="3">
    <source>
        <dbReference type="Google" id="ProtNLM"/>
    </source>
</evidence>
<evidence type="ECO:0000313" key="2">
    <source>
        <dbReference type="Proteomes" id="UP001218218"/>
    </source>
</evidence>
<dbReference type="EMBL" id="JARIHO010000004">
    <property type="protein sequence ID" value="KAJ7362396.1"/>
    <property type="molecule type" value="Genomic_DNA"/>
</dbReference>
<organism evidence="1 2">
    <name type="scientific">Mycena albidolilacea</name>
    <dbReference type="NCBI Taxonomy" id="1033008"/>
    <lineage>
        <taxon>Eukaryota</taxon>
        <taxon>Fungi</taxon>
        <taxon>Dikarya</taxon>
        <taxon>Basidiomycota</taxon>
        <taxon>Agaricomycotina</taxon>
        <taxon>Agaricomycetes</taxon>
        <taxon>Agaricomycetidae</taxon>
        <taxon>Agaricales</taxon>
        <taxon>Marasmiineae</taxon>
        <taxon>Mycenaceae</taxon>
        <taxon>Mycena</taxon>
    </lineage>
</organism>
<protein>
    <recommendedName>
        <fullName evidence="3">F-box domain-containing protein</fullName>
    </recommendedName>
</protein>
<reference evidence="1" key="1">
    <citation type="submission" date="2023-03" db="EMBL/GenBank/DDBJ databases">
        <title>Massive genome expansion in bonnet fungi (Mycena s.s.) driven by repeated elements and novel gene families across ecological guilds.</title>
        <authorList>
            <consortium name="Lawrence Berkeley National Laboratory"/>
            <person name="Harder C.B."/>
            <person name="Miyauchi S."/>
            <person name="Viragh M."/>
            <person name="Kuo A."/>
            <person name="Thoen E."/>
            <person name="Andreopoulos B."/>
            <person name="Lu D."/>
            <person name="Skrede I."/>
            <person name="Drula E."/>
            <person name="Henrissat B."/>
            <person name="Morin E."/>
            <person name="Kohler A."/>
            <person name="Barry K."/>
            <person name="LaButti K."/>
            <person name="Morin E."/>
            <person name="Salamov A."/>
            <person name="Lipzen A."/>
            <person name="Mereny Z."/>
            <person name="Hegedus B."/>
            <person name="Baldrian P."/>
            <person name="Stursova M."/>
            <person name="Weitz H."/>
            <person name="Taylor A."/>
            <person name="Grigoriev I.V."/>
            <person name="Nagy L.G."/>
            <person name="Martin F."/>
            <person name="Kauserud H."/>
        </authorList>
    </citation>
    <scope>NUCLEOTIDE SEQUENCE</scope>
    <source>
        <strain evidence="1">CBHHK002</strain>
    </source>
</reference>
<keyword evidence="2" id="KW-1185">Reference proteome</keyword>
<comment type="caution">
    <text evidence="1">The sequence shown here is derived from an EMBL/GenBank/DDBJ whole genome shotgun (WGS) entry which is preliminary data.</text>
</comment>
<gene>
    <name evidence="1" type="ORF">DFH08DRAFT_840840</name>
</gene>
<sequence length="462" mass="51596">MFQSDFTTARPTCLQSDKSMSEIVPPIRRVPAEVLCVIFLLTLPHTRRVDGKNMPIAPWRLGFVCRRWRESALAYAALWSFINIDGTVADTQSSAYAALISEYYPLAALESQIARSGDAALKVSLLWPVYTADASHLDTLLEPVMCESDRWITARIEGDNVEDKWFRSLAPIRGRINRLERLEFVTTGLNKCDLFAVAPRLREIVLTDDSYHCVSLPVVAPWSQITHLRATWKLEILLKVINATPNLVSCGLNLWLPPYDTLPTPVRPTVLPRLRTLYIGDYRLFDLLETPDLHHLFVGGVGLMHSAPAFLRRSGCHLTSLTAQNPQAALFIPLLDTLPTLRALHVSFQAWNSTADRQRFVAGMTVAAPTPVRCPNLASLRIGWDARGDYTAILVMVESRWHGAGASKLRSVRILDFGGKIDVSSVPARFQELREEGLDVVVANGYSRDLLLCTQDPDMIPS</sequence>
<proteinExistence type="predicted"/>
<dbReference type="AlphaFoldDB" id="A0AAD7F0D4"/>
<dbReference type="SUPFAM" id="SSF52047">
    <property type="entry name" value="RNI-like"/>
    <property type="match status" value="1"/>
</dbReference>
<evidence type="ECO:0000313" key="1">
    <source>
        <dbReference type="EMBL" id="KAJ7362396.1"/>
    </source>
</evidence>
<accession>A0AAD7F0D4</accession>
<name>A0AAD7F0D4_9AGAR</name>